<dbReference type="OMA" id="CASTELI"/>
<proteinExistence type="predicted"/>
<dbReference type="EMBL" id="DS999419">
    <property type="protein sequence ID" value="EED86693.1"/>
    <property type="molecule type" value="Genomic_DNA"/>
</dbReference>
<gene>
    <name evidence="2" type="ORF">THAPSDRAFT_11219</name>
</gene>
<evidence type="ECO:0000256" key="1">
    <source>
        <dbReference type="SAM" id="MobiDB-lite"/>
    </source>
</evidence>
<protein>
    <submittedName>
        <fullName evidence="2">Uncharacterized protein</fullName>
    </submittedName>
</protein>
<keyword evidence="3" id="KW-1185">Reference proteome</keyword>
<organism evidence="2 3">
    <name type="scientific">Thalassiosira pseudonana</name>
    <name type="common">Marine diatom</name>
    <name type="synonym">Cyclotella nana</name>
    <dbReference type="NCBI Taxonomy" id="35128"/>
    <lineage>
        <taxon>Eukaryota</taxon>
        <taxon>Sar</taxon>
        <taxon>Stramenopiles</taxon>
        <taxon>Ochrophyta</taxon>
        <taxon>Bacillariophyta</taxon>
        <taxon>Coscinodiscophyceae</taxon>
        <taxon>Thalassiosirophycidae</taxon>
        <taxon>Thalassiosirales</taxon>
        <taxon>Thalassiosiraceae</taxon>
        <taxon>Thalassiosira</taxon>
    </lineage>
</organism>
<evidence type="ECO:0000313" key="2">
    <source>
        <dbReference type="EMBL" id="EED86693.1"/>
    </source>
</evidence>
<dbReference type="InParanoid" id="B8LDE1"/>
<dbReference type="HOGENOM" id="CLU_233379_0_0_1"/>
<dbReference type="PaxDb" id="35128-Thaps11219"/>
<accession>B8LDE1</accession>
<feature type="compositionally biased region" description="Polar residues" evidence="1">
    <location>
        <begin position="103"/>
        <end position="121"/>
    </location>
</feature>
<dbReference type="Proteomes" id="UP000001449">
    <property type="component" value="Unassembled WGS sequence"/>
</dbReference>
<feature type="region of interest" description="Disordered" evidence="1">
    <location>
        <begin position="88"/>
        <end position="121"/>
    </location>
</feature>
<reference evidence="2 3" key="2">
    <citation type="journal article" date="2008" name="Nature">
        <title>The Phaeodactylum genome reveals the evolutionary history of diatom genomes.</title>
        <authorList>
            <person name="Bowler C."/>
            <person name="Allen A.E."/>
            <person name="Badger J.H."/>
            <person name="Grimwood J."/>
            <person name="Jabbari K."/>
            <person name="Kuo A."/>
            <person name="Maheswari U."/>
            <person name="Martens C."/>
            <person name="Maumus F."/>
            <person name="Otillar R.P."/>
            <person name="Rayko E."/>
            <person name="Salamov A."/>
            <person name="Vandepoele K."/>
            <person name="Beszteri B."/>
            <person name="Gruber A."/>
            <person name="Heijde M."/>
            <person name="Katinka M."/>
            <person name="Mock T."/>
            <person name="Valentin K."/>
            <person name="Verret F."/>
            <person name="Berges J.A."/>
            <person name="Brownlee C."/>
            <person name="Cadoret J.P."/>
            <person name="Chiovitti A."/>
            <person name="Choi C.J."/>
            <person name="Coesel S."/>
            <person name="De Martino A."/>
            <person name="Detter J.C."/>
            <person name="Durkin C."/>
            <person name="Falciatore A."/>
            <person name="Fournet J."/>
            <person name="Haruta M."/>
            <person name="Huysman M.J."/>
            <person name="Jenkins B.D."/>
            <person name="Jiroutova K."/>
            <person name="Jorgensen R.E."/>
            <person name="Joubert Y."/>
            <person name="Kaplan A."/>
            <person name="Kroger N."/>
            <person name="Kroth P.G."/>
            <person name="La Roche J."/>
            <person name="Lindquist E."/>
            <person name="Lommer M."/>
            <person name="Martin-Jezequel V."/>
            <person name="Lopez P.J."/>
            <person name="Lucas S."/>
            <person name="Mangogna M."/>
            <person name="McGinnis K."/>
            <person name="Medlin L.K."/>
            <person name="Montsant A."/>
            <person name="Oudot-Le Secq M.P."/>
            <person name="Napoli C."/>
            <person name="Obornik M."/>
            <person name="Parker M.S."/>
            <person name="Petit J.L."/>
            <person name="Porcel B.M."/>
            <person name="Poulsen N."/>
            <person name="Robison M."/>
            <person name="Rychlewski L."/>
            <person name="Rynearson T.A."/>
            <person name="Schmutz J."/>
            <person name="Shapiro H."/>
            <person name="Siaut M."/>
            <person name="Stanley M."/>
            <person name="Sussman M.R."/>
            <person name="Taylor A.R."/>
            <person name="Vardi A."/>
            <person name="von Dassow P."/>
            <person name="Vyverman W."/>
            <person name="Willis A."/>
            <person name="Wyrwicz L.S."/>
            <person name="Rokhsar D.S."/>
            <person name="Weissenbach J."/>
            <person name="Armbrust E.V."/>
            <person name="Green B.R."/>
            <person name="Van de Peer Y."/>
            <person name="Grigoriev I.V."/>
        </authorList>
    </citation>
    <scope>NUCLEOTIDE SEQUENCE [LARGE SCALE GENOMIC DNA]</scope>
    <source>
        <strain evidence="2 3">CCMP1335</strain>
    </source>
</reference>
<name>B8LDE1_THAPS</name>
<dbReference type="KEGG" id="tps:THAPSDRAFT_11219"/>
<reference evidence="2 3" key="1">
    <citation type="journal article" date="2004" name="Science">
        <title>The genome of the diatom Thalassiosira pseudonana: ecology, evolution, and metabolism.</title>
        <authorList>
            <person name="Armbrust E.V."/>
            <person name="Berges J.A."/>
            <person name="Bowler C."/>
            <person name="Green B.R."/>
            <person name="Martinez D."/>
            <person name="Putnam N.H."/>
            <person name="Zhou S."/>
            <person name="Allen A.E."/>
            <person name="Apt K.E."/>
            <person name="Bechner M."/>
            <person name="Brzezinski M.A."/>
            <person name="Chaal B.K."/>
            <person name="Chiovitti A."/>
            <person name="Davis A.K."/>
            <person name="Demarest M.S."/>
            <person name="Detter J.C."/>
            <person name="Glavina T."/>
            <person name="Goodstein D."/>
            <person name="Hadi M.Z."/>
            <person name="Hellsten U."/>
            <person name="Hildebrand M."/>
            <person name="Jenkins B.D."/>
            <person name="Jurka J."/>
            <person name="Kapitonov V.V."/>
            <person name="Kroger N."/>
            <person name="Lau W.W."/>
            <person name="Lane T.W."/>
            <person name="Larimer F.W."/>
            <person name="Lippmeier J.C."/>
            <person name="Lucas S."/>
            <person name="Medina M."/>
            <person name="Montsant A."/>
            <person name="Obornik M."/>
            <person name="Parker M.S."/>
            <person name="Palenik B."/>
            <person name="Pazour G.J."/>
            <person name="Richardson P.M."/>
            <person name="Rynearson T.A."/>
            <person name="Saito M.A."/>
            <person name="Schwartz D.C."/>
            <person name="Thamatrakoln K."/>
            <person name="Valentin K."/>
            <person name="Vardi A."/>
            <person name="Wilkerson F.P."/>
            <person name="Rokhsar D.S."/>
        </authorList>
    </citation>
    <scope>NUCLEOTIDE SEQUENCE [LARGE SCALE GENOMIC DNA]</scope>
    <source>
        <strain evidence="2 3">CCMP1335</strain>
    </source>
</reference>
<evidence type="ECO:0000313" key="3">
    <source>
        <dbReference type="Proteomes" id="UP000001449"/>
    </source>
</evidence>
<dbReference type="RefSeq" id="XP_002296965.1">
    <property type="nucleotide sequence ID" value="XM_002296929.1"/>
</dbReference>
<sequence length="2034" mass="222662">MVDLSNDQASVAAILDANDDGHIVSNGGGGDTNKSSTIDTTTESTISAAAVTLQTTSNDSLCILALRVCEAVERGDYTLLGSLLDDDDGGATTSTSTREALSPSPSTDKTTASNASATNEVKSASSASKRCQLLFVLQHLIGHKQSSNEQLQLVQSVHTNTNKGGSHTITFLQLPLSVRAHLILRALLRPSTATEVQNGVVWEAVTAVVKSLQYTTADGGQSTIVGHGEEVALIGEIRSFVSDLTSSIASRASEGDTRSKDLVKQVLQHLFELGETIVSPLLLTGDENGKQQLLQQQQQQFRRREHSYLLPLELFPVILGTLDVLDDLLVDLCTPVMVDDMKVDGSEPKNDGKDGSADVRMCDNLLALLFASINEEDNNSHRTIRADASLPLLALAMDDIGNGRMSTNLPLQDDATFWDGLRLALSTVIRSNSMCYIETDETNENAINDATFDEGSHIIPSSDYPALIRCVFRMITTNPHHETSQSTSVPTWQSLFLQLYHAAAIATASTPKLLASDRRKKAGEMDRVATLATVESHVLIPSFTGASVSTIRSILDACTYECCPSCKRNAAYCQDKKVEGISVGITPTWAVAGVVLLMMRARASNLSTSANSTTGFGPRDVFRMASDMLRKNAKENGDTGVEFGLGSNDEVGNALKVLLNLPVINEGVCRLCSDTDSNNGADASAYKILKDSYYAGNDKFLPRYSTKTDEKKSYQRELGLQTVSMYANLVRSSLNQGSIHNCGKVKAMDSCIADTARTWIDAANILLDDRGKSTADGTAMAIVIIVVIFCEVPSSQHDIVQSVYNRLVNVVSGNNHDDASFTLVSTLTWSLASSEGKISSSDVVQRRSYTQSEHMSVFGPLCSLLSRSVATHDKHYGLTESCDGAPCISYGSLRQLARSLSSVPSGREAILSMSKKHMRVLSAESLYGGPSTKNTPFFEAMPCTSSANRDAVYFAVECLCMLVEKYHPMNSSSLDECGREALSVLADIIVLHRPLSSSSRLPIQVISWLLRELNSSAVMSRLSVWSCRRLLRACFMSLLRCCDDGRGTRAFSLKPDTVLLIKNGISCRLKNDVAGMLQLAVTLYDYVAVANRTATSSEPLVKRCLISTFLDRSQRNNSSTFQSCLAALQKTTSDYAIDDTTAFLAFFIEGSARMIAADDTSTKRDTTLLNEPTYASIQQLKEYLISVEHAEYSRMALKAIIPNWTNEQKSGNNLRFSPLALSTQQNEDLRNSHEFKQLSSSVCDILVEILLAESSSAKDMRQCASTELINPTELDVLLCVNTILGRKRLFNQPGMLPKRPFSDAISRDTICSMFDLSSDHLKPLLQTSVSKTTALKEVDLIVKNAMEYCMLLNETRGSDNVFPSLWRLYSSMADEDSSRLIIAFIEDAYYEAGQWDAPSSIDNIDINESSFSLRSISSVEDLDDHVRFIRQVVLSALSQEIASNVATAQSVLSLEEKSSKMKLLLQALPKLCRDLDSGFHGHSGGMTKSLFVTYVGVVERCIDAVALLLNSDQAALCRNELAFVLEANAIIWNVFCENSLQQASLVKGTLRLCVDKMPSLTRKAERLLGDPLVKSFHKGLSTLLLEQCCVTLKKKTAIELEKSAIGGAYSVTGVDADAGQNREADPIAEKHDTSNSDVAGGNAGTTFLQPKTPNLSSPEMLPWAHNIAFVSIAKIWYESYKLIGSRKGSHVIKRSMYASPTLEVRRMRDFASLSSSVGQLLEYIELPTQDGSRTAATNVNMVGETKPSGNDAEPNREKFTRVLAETLSYRGKSNLCTCLEKMAMALTSSTKQIIKYLSDSSSSVAKQSSSTGSIVVLLGWFSSIKSDLPDIITGSSQWFIAERRKLSLAVIANSERDESDDYPILGRLPKVLYRLEGLDAELRNLSILISDLKWKHDKTFQAKVRYLDEKTTLIVDTDDTSQVGVRTFREMLQEVTQTVDSRKNSMNLVGADDLFSEEEVDSEEDIDGASVANGKRRKRLHVPIRKSRRMILRSRNETIDDWLTLDDEEFGSAPGEKYNAEDAFADLEDFLVEG</sequence>
<dbReference type="eggNOG" id="ENOG502RUJH">
    <property type="taxonomic scope" value="Eukaryota"/>
</dbReference>
<dbReference type="GeneID" id="7444327"/>